<evidence type="ECO:0000256" key="3">
    <source>
        <dbReference type="ARBA" id="ARBA00022475"/>
    </source>
</evidence>
<protein>
    <submittedName>
        <fullName evidence="9">MFS transporter</fullName>
    </submittedName>
</protein>
<feature type="transmembrane region" description="Helical" evidence="7">
    <location>
        <begin position="12"/>
        <end position="32"/>
    </location>
</feature>
<dbReference type="InterPro" id="IPR011701">
    <property type="entry name" value="MFS"/>
</dbReference>
<feature type="transmembrane region" description="Helical" evidence="7">
    <location>
        <begin position="401"/>
        <end position="418"/>
    </location>
</feature>
<evidence type="ECO:0000259" key="8">
    <source>
        <dbReference type="PROSITE" id="PS50850"/>
    </source>
</evidence>
<feature type="domain" description="Major facilitator superfamily (MFS) profile" evidence="8">
    <location>
        <begin position="14"/>
        <end position="451"/>
    </location>
</feature>
<feature type="transmembrane region" description="Helical" evidence="7">
    <location>
        <begin position="52"/>
        <end position="68"/>
    </location>
</feature>
<feature type="transmembrane region" description="Helical" evidence="7">
    <location>
        <begin position="552"/>
        <end position="571"/>
    </location>
</feature>
<keyword evidence="3" id="KW-1003">Cell membrane</keyword>
<reference evidence="10" key="1">
    <citation type="journal article" date="2019" name="Int. J. Syst. Evol. Microbiol.">
        <title>The Global Catalogue of Microorganisms (GCM) 10K type strain sequencing project: providing services to taxonomists for standard genome sequencing and annotation.</title>
        <authorList>
            <consortium name="The Broad Institute Genomics Platform"/>
            <consortium name="The Broad Institute Genome Sequencing Center for Infectious Disease"/>
            <person name="Wu L."/>
            <person name="Ma J."/>
        </authorList>
    </citation>
    <scope>NUCLEOTIDE SEQUENCE [LARGE SCALE GENOMIC DNA]</scope>
    <source>
        <strain evidence="10">CCM 8936</strain>
    </source>
</reference>
<dbReference type="Pfam" id="PF07690">
    <property type="entry name" value="MFS_1"/>
    <property type="match status" value="1"/>
</dbReference>
<accession>A0ABW4BWB5</accession>
<feature type="transmembrane region" description="Helical" evidence="7">
    <location>
        <begin position="302"/>
        <end position="322"/>
    </location>
</feature>
<comment type="subcellular location">
    <subcellularLocation>
        <location evidence="1">Cell membrane</location>
        <topology evidence="1">Multi-pass membrane protein</topology>
    </subcellularLocation>
</comment>
<evidence type="ECO:0000256" key="7">
    <source>
        <dbReference type="SAM" id="Phobius"/>
    </source>
</evidence>
<comment type="caution">
    <text evidence="9">The sequence shown here is derived from an EMBL/GenBank/DDBJ whole genome shotgun (WGS) entry which is preliminary data.</text>
</comment>
<keyword evidence="2" id="KW-0813">Transport</keyword>
<dbReference type="Gene3D" id="1.20.1250.20">
    <property type="entry name" value="MFS general substrate transporter like domains"/>
    <property type="match status" value="1"/>
</dbReference>
<evidence type="ECO:0000256" key="4">
    <source>
        <dbReference type="ARBA" id="ARBA00022692"/>
    </source>
</evidence>
<dbReference type="Proteomes" id="UP001597251">
    <property type="component" value="Unassembled WGS sequence"/>
</dbReference>
<dbReference type="InterPro" id="IPR036259">
    <property type="entry name" value="MFS_trans_sf"/>
</dbReference>
<keyword evidence="5 7" id="KW-1133">Transmembrane helix</keyword>
<feature type="transmembrane region" description="Helical" evidence="7">
    <location>
        <begin position="105"/>
        <end position="127"/>
    </location>
</feature>
<keyword evidence="4 7" id="KW-0812">Transmembrane</keyword>
<feature type="transmembrane region" description="Helical" evidence="7">
    <location>
        <begin position="80"/>
        <end position="99"/>
    </location>
</feature>
<dbReference type="PANTHER" id="PTHR42718">
    <property type="entry name" value="MAJOR FACILITATOR SUPERFAMILY MULTIDRUG TRANSPORTER MFSC"/>
    <property type="match status" value="1"/>
</dbReference>
<feature type="transmembrane region" description="Helical" evidence="7">
    <location>
        <begin position="166"/>
        <end position="188"/>
    </location>
</feature>
<feature type="transmembrane region" description="Helical" evidence="7">
    <location>
        <begin position="139"/>
        <end position="160"/>
    </location>
</feature>
<evidence type="ECO:0000256" key="5">
    <source>
        <dbReference type="ARBA" id="ARBA00022989"/>
    </source>
</evidence>
<evidence type="ECO:0000313" key="9">
    <source>
        <dbReference type="EMBL" id="MFD1418988.1"/>
    </source>
</evidence>
<evidence type="ECO:0000256" key="6">
    <source>
        <dbReference type="ARBA" id="ARBA00023136"/>
    </source>
</evidence>
<feature type="transmembrane region" description="Helical" evidence="7">
    <location>
        <begin position="329"/>
        <end position="349"/>
    </location>
</feature>
<dbReference type="InterPro" id="IPR020846">
    <property type="entry name" value="MFS_dom"/>
</dbReference>
<dbReference type="EMBL" id="JBHTOI010000047">
    <property type="protein sequence ID" value="MFD1418988.1"/>
    <property type="molecule type" value="Genomic_DNA"/>
</dbReference>
<evidence type="ECO:0000256" key="1">
    <source>
        <dbReference type="ARBA" id="ARBA00004651"/>
    </source>
</evidence>
<sequence>MYTENAGKFKEKLILVAMTITGFMVILDTNIMNITIPDIQSGLNVSLSDLSWAINIYTILFASFLIPFGRLGDKIGHVKLLNTAIIVFAAGSIVSGMSQSLTMLIIGRSIQSIGAAVMLPSGMIIEFHHSTMKQRGKIVSIFAATQAMGAALGPSIGGLVAQFMGWHWVFLINIPVVVLVLIINIATLSMKNEQVSASKIDIIGAVLIALTLFLMTLGLVQGRNWGWTSATTIGTFVTGLISLVAFIYHDKHTSDPIVPLSLFKDRNFVASTIMILLSFTFLASFVGIMPTYLTKIMGVSELHAGLLITPMSAAMLVATPIATNIIEKINVKIPLTVGILSTAVGVYLLSKINVDNSWSQLYIIDILIGIGVGCIAGPALSLGINKLQGADLTSGQNVLNVLRNVGAVIGIALFLSLLDGNITTAKQDTYDYSVRQVQKIDVAKGTKNKIDNKLHNKLVSSSTQISNGNKKIKTMTITNSAKNTLVNETYNKLLLQKQMAGVSVPAPMKLIMYKTVEQKADASVLKINDQISTATHNIKHHLTVQLKDSFKILYSWELPAVLISLLGVFIYKNDPNKIK</sequence>
<dbReference type="PANTHER" id="PTHR42718:SF46">
    <property type="entry name" value="BLR6921 PROTEIN"/>
    <property type="match status" value="1"/>
</dbReference>
<evidence type="ECO:0000313" key="10">
    <source>
        <dbReference type="Proteomes" id="UP001597251"/>
    </source>
</evidence>
<feature type="transmembrane region" description="Helical" evidence="7">
    <location>
        <begin position="200"/>
        <end position="220"/>
    </location>
</feature>
<feature type="transmembrane region" description="Helical" evidence="7">
    <location>
        <begin position="268"/>
        <end position="290"/>
    </location>
</feature>
<dbReference type="RefSeq" id="WP_125676219.1">
    <property type="nucleotide sequence ID" value="NZ_JBHTOI010000047.1"/>
</dbReference>
<keyword evidence="10" id="KW-1185">Reference proteome</keyword>
<feature type="transmembrane region" description="Helical" evidence="7">
    <location>
        <begin position="361"/>
        <end position="380"/>
    </location>
</feature>
<dbReference type="CDD" id="cd17321">
    <property type="entry name" value="MFS_MMR_MDR_like"/>
    <property type="match status" value="1"/>
</dbReference>
<organism evidence="9 10">
    <name type="scientific">Companilactobacillus keshanensis</name>
    <dbReference type="NCBI Taxonomy" id="2486003"/>
    <lineage>
        <taxon>Bacteria</taxon>
        <taxon>Bacillati</taxon>
        <taxon>Bacillota</taxon>
        <taxon>Bacilli</taxon>
        <taxon>Lactobacillales</taxon>
        <taxon>Lactobacillaceae</taxon>
        <taxon>Companilactobacillus</taxon>
    </lineage>
</organism>
<keyword evidence="6 7" id="KW-0472">Membrane</keyword>
<name>A0ABW4BWB5_9LACO</name>
<dbReference type="PRINTS" id="PR01036">
    <property type="entry name" value="TCRTETB"/>
</dbReference>
<dbReference type="NCBIfam" id="TIGR00711">
    <property type="entry name" value="efflux_EmrB"/>
    <property type="match status" value="1"/>
</dbReference>
<evidence type="ECO:0000256" key="2">
    <source>
        <dbReference type="ARBA" id="ARBA00022448"/>
    </source>
</evidence>
<dbReference type="Gene3D" id="1.20.1720.10">
    <property type="entry name" value="Multidrug resistance protein D"/>
    <property type="match status" value="1"/>
</dbReference>
<dbReference type="PROSITE" id="PS50850">
    <property type="entry name" value="MFS"/>
    <property type="match status" value="1"/>
</dbReference>
<dbReference type="SUPFAM" id="SSF103473">
    <property type="entry name" value="MFS general substrate transporter"/>
    <property type="match status" value="1"/>
</dbReference>
<proteinExistence type="predicted"/>
<feature type="transmembrane region" description="Helical" evidence="7">
    <location>
        <begin position="226"/>
        <end position="248"/>
    </location>
</feature>
<gene>
    <name evidence="9" type="ORF">ACFQ42_09545</name>
</gene>
<dbReference type="InterPro" id="IPR004638">
    <property type="entry name" value="EmrB-like"/>
</dbReference>